<evidence type="ECO:0000313" key="2">
    <source>
        <dbReference type="Proteomes" id="UP000620124"/>
    </source>
</evidence>
<keyword evidence="2" id="KW-1185">Reference proteome</keyword>
<evidence type="ECO:0000313" key="1">
    <source>
        <dbReference type="EMBL" id="KAF7368601.1"/>
    </source>
</evidence>
<protein>
    <submittedName>
        <fullName evidence="1">Glycoside hydrolase family 35 protein</fullName>
    </submittedName>
</protein>
<proteinExistence type="predicted"/>
<name>A0A8H6Z2C2_9AGAR</name>
<keyword evidence="1" id="KW-0378">Hydrolase</keyword>
<dbReference type="GO" id="GO:0016787">
    <property type="term" value="F:hydrolase activity"/>
    <property type="evidence" value="ECO:0007669"/>
    <property type="project" value="UniProtKB-KW"/>
</dbReference>
<organism evidence="1 2">
    <name type="scientific">Mycena venus</name>
    <dbReference type="NCBI Taxonomy" id="2733690"/>
    <lineage>
        <taxon>Eukaryota</taxon>
        <taxon>Fungi</taxon>
        <taxon>Dikarya</taxon>
        <taxon>Basidiomycota</taxon>
        <taxon>Agaricomycotina</taxon>
        <taxon>Agaricomycetes</taxon>
        <taxon>Agaricomycetidae</taxon>
        <taxon>Agaricales</taxon>
        <taxon>Marasmiineae</taxon>
        <taxon>Mycenaceae</taxon>
        <taxon>Mycena</taxon>
    </lineage>
</organism>
<accession>A0A8H6Z2C2</accession>
<dbReference type="EMBL" id="JACAZI010000002">
    <property type="protein sequence ID" value="KAF7368601.1"/>
    <property type="molecule type" value="Genomic_DNA"/>
</dbReference>
<gene>
    <name evidence="1" type="ORF">MVEN_00184000</name>
</gene>
<reference evidence="1" key="1">
    <citation type="submission" date="2020-05" db="EMBL/GenBank/DDBJ databases">
        <title>Mycena genomes resolve the evolution of fungal bioluminescence.</title>
        <authorList>
            <person name="Tsai I.J."/>
        </authorList>
    </citation>
    <scope>NUCLEOTIDE SEQUENCE</scope>
    <source>
        <strain evidence="1">CCC161011</strain>
    </source>
</reference>
<sequence length="249" mass="27048">MSRSGRRSFMTLHTHVTTDCGEVHMRHVHLRAIGLSLTFPTGPAHSSGGRTGAAYPVLTPIPSIRTQPASLLALARVLALLPSSVRSISSPITIQMECTTPHAEPRNGGMASDAPLLGVTVAPLHARIILHRTVLDTSLCIESFIFTHLSLKCGLSLLLHFFLVPAITLGGRESKLVFADYSIRSPKARYITAQVFYADARNTPRTHRNPKPAHQTKSPVITFTASDSQTIVTFQVGVKELQTVRDSNT</sequence>
<dbReference type="Proteomes" id="UP000620124">
    <property type="component" value="Unassembled WGS sequence"/>
</dbReference>
<dbReference type="AlphaFoldDB" id="A0A8H6Z2C2"/>
<comment type="caution">
    <text evidence="1">The sequence shown here is derived from an EMBL/GenBank/DDBJ whole genome shotgun (WGS) entry which is preliminary data.</text>
</comment>